<proteinExistence type="predicted"/>
<reference evidence="2" key="2">
    <citation type="submission" date="2008-12" db="EMBL/GenBank/DDBJ databases">
        <title>Improved gene annotation of the rice (Oryza sativa) genomes.</title>
        <authorList>
            <person name="Wang J."/>
            <person name="Li R."/>
            <person name="Fan W."/>
            <person name="Huang Q."/>
            <person name="Zhang J."/>
            <person name="Zhou Y."/>
            <person name="Hu Y."/>
            <person name="Zi S."/>
            <person name="Li J."/>
            <person name="Ni P."/>
            <person name="Zheng H."/>
            <person name="Zhang Y."/>
            <person name="Zhao M."/>
            <person name="Hao Q."/>
            <person name="McDermott J."/>
            <person name="Samudrala R."/>
            <person name="Kristiansen K."/>
            <person name="Wong G.K.-S."/>
        </authorList>
    </citation>
    <scope>NUCLEOTIDE SEQUENCE</scope>
</reference>
<evidence type="ECO:0000313" key="2">
    <source>
        <dbReference type="EMBL" id="EEE68259.1"/>
    </source>
</evidence>
<organism evidence="2">
    <name type="scientific">Oryza sativa subsp. japonica</name>
    <name type="common">Rice</name>
    <dbReference type="NCBI Taxonomy" id="39947"/>
    <lineage>
        <taxon>Eukaryota</taxon>
        <taxon>Viridiplantae</taxon>
        <taxon>Streptophyta</taxon>
        <taxon>Embryophyta</taxon>
        <taxon>Tracheophyta</taxon>
        <taxon>Spermatophyta</taxon>
        <taxon>Magnoliopsida</taxon>
        <taxon>Liliopsida</taxon>
        <taxon>Poales</taxon>
        <taxon>Poaceae</taxon>
        <taxon>BOP clade</taxon>
        <taxon>Oryzoideae</taxon>
        <taxon>Oryzeae</taxon>
        <taxon>Oryzinae</taxon>
        <taxon>Oryza</taxon>
        <taxon>Oryza sativa</taxon>
    </lineage>
</organism>
<dbReference type="AlphaFoldDB" id="B9FZP2"/>
<feature type="compositionally biased region" description="Gly residues" evidence="1">
    <location>
        <begin position="69"/>
        <end position="88"/>
    </location>
</feature>
<dbReference type="Proteomes" id="UP000007752">
    <property type="component" value="Chromosome 8"/>
</dbReference>
<evidence type="ECO:0000256" key="1">
    <source>
        <dbReference type="SAM" id="MobiDB-lite"/>
    </source>
</evidence>
<feature type="region of interest" description="Disordered" evidence="1">
    <location>
        <begin position="59"/>
        <end position="90"/>
    </location>
</feature>
<gene>
    <name evidence="2" type="ORF">OsJ_26469</name>
</gene>
<accession>B9FZP2</accession>
<reference evidence="2" key="1">
    <citation type="journal article" date="2005" name="PLoS Biol.">
        <title>The genomes of Oryza sativa: a history of duplications.</title>
        <authorList>
            <person name="Yu J."/>
            <person name="Wang J."/>
            <person name="Lin W."/>
            <person name="Li S."/>
            <person name="Li H."/>
            <person name="Zhou J."/>
            <person name="Ni P."/>
            <person name="Dong W."/>
            <person name="Hu S."/>
            <person name="Zeng C."/>
            <person name="Zhang J."/>
            <person name="Zhang Y."/>
            <person name="Li R."/>
            <person name="Xu Z."/>
            <person name="Li S."/>
            <person name="Li X."/>
            <person name="Zheng H."/>
            <person name="Cong L."/>
            <person name="Lin L."/>
            <person name="Yin J."/>
            <person name="Geng J."/>
            <person name="Li G."/>
            <person name="Shi J."/>
            <person name="Liu J."/>
            <person name="Lv H."/>
            <person name="Li J."/>
            <person name="Wang J."/>
            <person name="Deng Y."/>
            <person name="Ran L."/>
            <person name="Shi X."/>
            <person name="Wang X."/>
            <person name="Wu Q."/>
            <person name="Li C."/>
            <person name="Ren X."/>
            <person name="Wang J."/>
            <person name="Wang X."/>
            <person name="Li D."/>
            <person name="Liu D."/>
            <person name="Zhang X."/>
            <person name="Ji Z."/>
            <person name="Zhao W."/>
            <person name="Sun Y."/>
            <person name="Zhang Z."/>
            <person name="Bao J."/>
            <person name="Han Y."/>
            <person name="Dong L."/>
            <person name="Ji J."/>
            <person name="Chen P."/>
            <person name="Wu S."/>
            <person name="Liu J."/>
            <person name="Xiao Y."/>
            <person name="Bu D."/>
            <person name="Tan J."/>
            <person name="Yang L."/>
            <person name="Ye C."/>
            <person name="Zhang J."/>
            <person name="Xu J."/>
            <person name="Zhou Y."/>
            <person name="Yu Y."/>
            <person name="Zhang B."/>
            <person name="Zhuang S."/>
            <person name="Wei H."/>
            <person name="Liu B."/>
            <person name="Lei M."/>
            <person name="Yu H."/>
            <person name="Li Y."/>
            <person name="Xu H."/>
            <person name="Wei S."/>
            <person name="He X."/>
            <person name="Fang L."/>
            <person name="Zhang Z."/>
            <person name="Zhang Y."/>
            <person name="Huang X."/>
            <person name="Su Z."/>
            <person name="Tong W."/>
            <person name="Li J."/>
            <person name="Tong Z."/>
            <person name="Li S."/>
            <person name="Ye J."/>
            <person name="Wang L."/>
            <person name="Fang L."/>
            <person name="Lei T."/>
            <person name="Chen C."/>
            <person name="Chen H."/>
            <person name="Xu Z."/>
            <person name="Li H."/>
            <person name="Huang H."/>
            <person name="Zhang F."/>
            <person name="Xu H."/>
            <person name="Li N."/>
            <person name="Zhao C."/>
            <person name="Li S."/>
            <person name="Dong L."/>
            <person name="Huang Y."/>
            <person name="Li L."/>
            <person name="Xi Y."/>
            <person name="Qi Q."/>
            <person name="Li W."/>
            <person name="Zhang B."/>
            <person name="Hu W."/>
            <person name="Zhang Y."/>
            <person name="Tian X."/>
            <person name="Jiao Y."/>
            <person name="Liang X."/>
            <person name="Jin J."/>
            <person name="Gao L."/>
            <person name="Zheng W."/>
            <person name="Hao B."/>
            <person name="Liu S."/>
            <person name="Wang W."/>
            <person name="Yuan L."/>
            <person name="Cao M."/>
            <person name="McDermott J."/>
            <person name="Samudrala R."/>
            <person name="Wang J."/>
            <person name="Wong G.K."/>
            <person name="Yang H."/>
        </authorList>
    </citation>
    <scope>NUCLEOTIDE SEQUENCE [LARGE SCALE GENOMIC DNA]</scope>
</reference>
<sequence length="135" mass="14014">MKGKASPDCREGRFAASMVGVERMRRRVVAIEGIASLGGGEEPGVSGRVEGFVALISGGGGADRRMDSGDGGVGGSEWRGRSGFYGGGEGEEIAAPVETAKEELGIDLAGTRAKELRSADFFYPVDPTFTTLSPR</sequence>
<dbReference type="EMBL" id="CM000145">
    <property type="protein sequence ID" value="EEE68259.1"/>
    <property type="molecule type" value="Genomic_DNA"/>
</dbReference>
<protein>
    <submittedName>
        <fullName evidence="2">Uncharacterized protein</fullName>
    </submittedName>
</protein>
<name>B9FZP2_ORYSJ</name>